<dbReference type="Pfam" id="PF01536">
    <property type="entry name" value="SAM_decarbox"/>
    <property type="match status" value="1"/>
</dbReference>
<evidence type="ECO:0000256" key="6">
    <source>
        <dbReference type="ARBA" id="ARBA00022793"/>
    </source>
</evidence>
<evidence type="ECO:0000256" key="14">
    <source>
        <dbReference type="SAM" id="MobiDB-lite"/>
    </source>
</evidence>
<keyword evidence="16" id="KW-1185">Reference proteome</keyword>
<comment type="cofactor">
    <cofactor evidence="1">
        <name>pyruvate</name>
        <dbReference type="ChEBI" id="CHEBI:15361"/>
    </cofactor>
</comment>
<feature type="region of interest" description="Disordered" evidence="14">
    <location>
        <begin position="412"/>
        <end position="432"/>
    </location>
</feature>
<feature type="region of interest" description="Disordered" evidence="14">
    <location>
        <begin position="1"/>
        <end position="23"/>
    </location>
</feature>
<comment type="caution">
    <text evidence="15">The sequence shown here is derived from an EMBL/GenBank/DDBJ whole genome shotgun (WGS) entry which is preliminary data.</text>
</comment>
<dbReference type="PROSITE" id="PS01336">
    <property type="entry name" value="ADOMETDC"/>
    <property type="match status" value="1"/>
</dbReference>
<dbReference type="GO" id="GO:0004014">
    <property type="term" value="F:adenosylmethionine decarboxylase activity"/>
    <property type="evidence" value="ECO:0007669"/>
    <property type="project" value="UniProtKB-EC"/>
</dbReference>
<evidence type="ECO:0000313" key="15">
    <source>
        <dbReference type="EMBL" id="KAK9767028.1"/>
    </source>
</evidence>
<dbReference type="EMBL" id="JASJQH010000106">
    <property type="protein sequence ID" value="KAK9767028.1"/>
    <property type="molecule type" value="Genomic_DNA"/>
</dbReference>
<keyword evidence="9" id="KW-0620">Polyamine biosynthesis</keyword>
<evidence type="ECO:0000256" key="13">
    <source>
        <dbReference type="ARBA" id="ARBA00023317"/>
    </source>
</evidence>
<proteinExistence type="inferred from homology"/>
<evidence type="ECO:0000256" key="3">
    <source>
        <dbReference type="ARBA" id="ARBA00008466"/>
    </source>
</evidence>
<gene>
    <name evidence="15" type="primary">SPE2_1</name>
    <name evidence="15" type="ORF">K7432_003464</name>
</gene>
<comment type="similarity">
    <text evidence="3">Belongs to the eukaryotic AdoMetDC family.</text>
</comment>
<feature type="compositionally biased region" description="Polar residues" evidence="14">
    <location>
        <begin position="1"/>
        <end position="20"/>
    </location>
</feature>
<evidence type="ECO:0000256" key="5">
    <source>
        <dbReference type="ARBA" id="ARBA00022691"/>
    </source>
</evidence>
<keyword evidence="11 15" id="KW-0456">Lyase</keyword>
<evidence type="ECO:0000256" key="12">
    <source>
        <dbReference type="ARBA" id="ARBA00023270"/>
    </source>
</evidence>
<dbReference type="Gene3D" id="3.60.90.10">
    <property type="entry name" value="S-adenosylmethionine decarboxylase"/>
    <property type="match status" value="1"/>
</dbReference>
<sequence length="469" mass="53705">MKLEENSLNGEFQPASNSEEYYTGQFEGPEKLLELWFSPDAKTVRQQFRSDSSISSLSSSPDGNLPEERRICYSPNGTSVIDLEQEFGDDYERYGLRTVSRKVWESMLELVHCQVLNLIKNEHVDSYLLSESSMFVYPHKLILKTCGTTTLLAAVPRIIEIASSLGLESIWRVFYSRKSFMFPDLQKAPHRNWSDEVAYLDGWFNNGAAYTVGKTNGDHWFLYLTPPQDNCLKIEGEEPVESSYQTLVEDPEDVDDVTVEILMTDLCPKAMDQFYHHPDANQPDAELGGKDVERITGLGSIYDNSLTDSFLFTPCGFSLNGLINNNYYTIHVTPEESCSYASFETNVPLSKGEDISESRALSQLIKQVTNVFQPGKFTVTVFNSQAETHFENIQRHHPDSVNTHSHVYTPYHHDRRGNQGRPQRFNHDLENSPPKSIYINDIKGYRKTDRILYEFEGYNLNFAHFVKRV</sequence>
<keyword evidence="5" id="KW-0949">S-adenosyl-L-methionine</keyword>
<dbReference type="PANTHER" id="PTHR11570:SF0">
    <property type="entry name" value="S-ADENOSYLMETHIONINE DECARBOXYLASE PROENZYME"/>
    <property type="match status" value="1"/>
</dbReference>
<dbReference type="PANTHER" id="PTHR11570">
    <property type="entry name" value="S-ADENOSYLMETHIONINE DECARBOXYLASE"/>
    <property type="match status" value="1"/>
</dbReference>
<accession>A0ABR2WZU3</accession>
<dbReference type="SUPFAM" id="SSF56276">
    <property type="entry name" value="S-adenosylmethionine decarboxylase"/>
    <property type="match status" value="1"/>
</dbReference>
<evidence type="ECO:0000256" key="4">
    <source>
        <dbReference type="ARBA" id="ARBA00012357"/>
    </source>
</evidence>
<dbReference type="EC" id="4.1.1.50" evidence="4"/>
<dbReference type="InterPro" id="IPR001985">
    <property type="entry name" value="S-AdoMet_decarboxylase_euk"/>
</dbReference>
<dbReference type="Proteomes" id="UP001479436">
    <property type="component" value="Unassembled WGS sequence"/>
</dbReference>
<name>A0ABR2WZU3_9FUNG</name>
<reference evidence="15 16" key="1">
    <citation type="submission" date="2023-04" db="EMBL/GenBank/DDBJ databases">
        <title>Genome of Basidiobolus ranarum AG-B5.</title>
        <authorList>
            <person name="Stajich J.E."/>
            <person name="Carter-House D."/>
            <person name="Gryganskyi A."/>
        </authorList>
    </citation>
    <scope>NUCLEOTIDE SEQUENCE [LARGE SCALE GENOMIC DNA]</scope>
    <source>
        <strain evidence="15 16">AG-B5</strain>
    </source>
</reference>
<evidence type="ECO:0000256" key="11">
    <source>
        <dbReference type="ARBA" id="ARBA00023239"/>
    </source>
</evidence>
<dbReference type="InterPro" id="IPR018166">
    <property type="entry name" value="S-AdoMet_deCO2ase_CS"/>
</dbReference>
<dbReference type="InterPro" id="IPR048283">
    <property type="entry name" value="AdoMetDC-like"/>
</dbReference>
<dbReference type="InterPro" id="IPR016067">
    <property type="entry name" value="S-AdoMet_deCO2ase_core"/>
</dbReference>
<keyword evidence="13" id="KW-0670">Pyruvate</keyword>
<comment type="pathway">
    <text evidence="2">Amine and polyamine biosynthesis; S-adenosylmethioninamine biosynthesis; S-adenosylmethioninamine from S-adenosyl-L-methionine: step 1/1.</text>
</comment>
<evidence type="ECO:0000256" key="10">
    <source>
        <dbReference type="ARBA" id="ARBA00023145"/>
    </source>
</evidence>
<evidence type="ECO:0000256" key="2">
    <source>
        <dbReference type="ARBA" id="ARBA00004911"/>
    </source>
</evidence>
<evidence type="ECO:0000256" key="7">
    <source>
        <dbReference type="ARBA" id="ARBA00022813"/>
    </source>
</evidence>
<organism evidence="15 16">
    <name type="scientific">Basidiobolus ranarum</name>
    <dbReference type="NCBI Taxonomy" id="34480"/>
    <lineage>
        <taxon>Eukaryota</taxon>
        <taxon>Fungi</taxon>
        <taxon>Fungi incertae sedis</taxon>
        <taxon>Zoopagomycota</taxon>
        <taxon>Entomophthoromycotina</taxon>
        <taxon>Basidiobolomycetes</taxon>
        <taxon>Basidiobolales</taxon>
        <taxon>Basidiobolaceae</taxon>
        <taxon>Basidiobolus</taxon>
    </lineage>
</organism>
<keyword evidence="12" id="KW-0704">Schiff base</keyword>
<protein>
    <recommendedName>
        <fullName evidence="4">adenosylmethionine decarboxylase</fullName>
        <ecNumber evidence="4">4.1.1.50</ecNumber>
    </recommendedName>
</protein>
<evidence type="ECO:0000256" key="1">
    <source>
        <dbReference type="ARBA" id="ARBA00001928"/>
    </source>
</evidence>
<evidence type="ECO:0000256" key="8">
    <source>
        <dbReference type="ARBA" id="ARBA00023066"/>
    </source>
</evidence>
<keyword evidence="7" id="KW-0068">Autocatalytic cleavage</keyword>
<evidence type="ECO:0000256" key="9">
    <source>
        <dbReference type="ARBA" id="ARBA00023115"/>
    </source>
</evidence>
<evidence type="ECO:0000313" key="16">
    <source>
        <dbReference type="Proteomes" id="UP001479436"/>
    </source>
</evidence>
<keyword evidence="10" id="KW-0865">Zymogen</keyword>
<dbReference type="NCBIfam" id="TIGR00535">
    <property type="entry name" value="SAM_DCase"/>
    <property type="match status" value="1"/>
</dbReference>
<keyword evidence="6" id="KW-0210">Decarboxylase</keyword>
<keyword evidence="8" id="KW-0745">Spermidine biosynthesis</keyword>